<organism evidence="1 2">
    <name type="scientific">Rotaria magnacalcarata</name>
    <dbReference type="NCBI Taxonomy" id="392030"/>
    <lineage>
        <taxon>Eukaryota</taxon>
        <taxon>Metazoa</taxon>
        <taxon>Spiralia</taxon>
        <taxon>Gnathifera</taxon>
        <taxon>Rotifera</taxon>
        <taxon>Eurotatoria</taxon>
        <taxon>Bdelloidea</taxon>
        <taxon>Philodinida</taxon>
        <taxon>Philodinidae</taxon>
        <taxon>Rotaria</taxon>
    </lineage>
</organism>
<sequence>MELLLGKWKKIVSYTWFSTKSLRNSAQKVSYTWFRIKLSESYSSDDGALGIDAWFS</sequence>
<evidence type="ECO:0000313" key="2">
    <source>
        <dbReference type="Proteomes" id="UP000676336"/>
    </source>
</evidence>
<dbReference type="Proteomes" id="UP000676336">
    <property type="component" value="Unassembled WGS sequence"/>
</dbReference>
<name>A0A8S3B6D1_9BILA</name>
<feature type="non-terminal residue" evidence="1">
    <location>
        <position position="56"/>
    </location>
</feature>
<accession>A0A8S3B6D1</accession>
<gene>
    <name evidence="1" type="ORF">SMN809_LOCUS46078</name>
</gene>
<dbReference type="EMBL" id="CAJOBI010142563">
    <property type="protein sequence ID" value="CAF4774573.1"/>
    <property type="molecule type" value="Genomic_DNA"/>
</dbReference>
<comment type="caution">
    <text evidence="1">The sequence shown here is derived from an EMBL/GenBank/DDBJ whole genome shotgun (WGS) entry which is preliminary data.</text>
</comment>
<evidence type="ECO:0000313" key="1">
    <source>
        <dbReference type="EMBL" id="CAF4774573.1"/>
    </source>
</evidence>
<protein>
    <submittedName>
        <fullName evidence="1">Uncharacterized protein</fullName>
    </submittedName>
</protein>
<reference evidence="1" key="1">
    <citation type="submission" date="2021-02" db="EMBL/GenBank/DDBJ databases">
        <authorList>
            <person name="Nowell W R."/>
        </authorList>
    </citation>
    <scope>NUCLEOTIDE SEQUENCE</scope>
</reference>
<proteinExistence type="predicted"/>
<dbReference type="AlphaFoldDB" id="A0A8S3B6D1"/>